<gene>
    <name evidence="1" type="ORF">BHOFGHMF_00028</name>
</gene>
<protein>
    <submittedName>
        <fullName evidence="1">Uncharacterized protein</fullName>
    </submittedName>
</protein>
<organism evidence="1">
    <name type="scientific">Candidatus Methanophaga sp. ANME-1 ERB7</name>
    <dbReference type="NCBI Taxonomy" id="2759913"/>
    <lineage>
        <taxon>Archaea</taxon>
        <taxon>Methanobacteriati</taxon>
        <taxon>Methanobacteriota</taxon>
        <taxon>Stenosarchaea group</taxon>
        <taxon>Methanomicrobia</taxon>
        <taxon>Candidatus Methanophagales</taxon>
        <taxon>Candidatus Methanophagaceae</taxon>
        <taxon>Candidatus Methanophaga</taxon>
    </lineage>
</organism>
<name>A0A7G9Z5H7_9EURY</name>
<reference evidence="1" key="1">
    <citation type="submission" date="2020-06" db="EMBL/GenBank/DDBJ databases">
        <title>Unique genomic features of the anaerobic methanotrophic archaea.</title>
        <authorList>
            <person name="Chadwick G.L."/>
            <person name="Skennerton C.T."/>
            <person name="Laso-Perez R."/>
            <person name="Leu A.O."/>
            <person name="Speth D.R."/>
            <person name="Yu H."/>
            <person name="Morgan-Lang C."/>
            <person name="Hatzenpichler R."/>
            <person name="Goudeau D."/>
            <person name="Malmstrom R."/>
            <person name="Brazelton W.J."/>
            <person name="Woyke T."/>
            <person name="Hallam S.J."/>
            <person name="Tyson G.W."/>
            <person name="Wegener G."/>
            <person name="Boetius A."/>
            <person name="Orphan V."/>
        </authorList>
    </citation>
    <scope>NUCLEOTIDE SEQUENCE</scope>
</reference>
<evidence type="ECO:0000313" key="1">
    <source>
        <dbReference type="EMBL" id="QNO55511.1"/>
    </source>
</evidence>
<dbReference type="AlphaFoldDB" id="A0A7G9Z5H7"/>
<proteinExistence type="predicted"/>
<sequence length="181" mass="20514">MYCCMGIAMTEWQRVRPLAQGIAYFDPKTKKAYSHIDYLADDVRGRLIQKQTFESHSQRAYFIVENNELNEYKGLTLPYSDEIVPASGQPRGLLLKEHGEREASALNDIAKNGGNVKAEYFDSGLASLKREGSKINVGPLTAEDGENIRYGVLRRWGEDYIPFIRLDLFQIVRQLAHNEGG</sequence>
<accession>A0A7G9Z5H7</accession>
<dbReference type="EMBL" id="MT631616">
    <property type="protein sequence ID" value="QNO55511.1"/>
    <property type="molecule type" value="Genomic_DNA"/>
</dbReference>